<keyword evidence="1" id="KW-0812">Transmembrane</keyword>
<keyword evidence="1" id="KW-0472">Membrane</keyword>
<evidence type="ECO:0000313" key="4">
    <source>
        <dbReference type="Proteomes" id="UP000590442"/>
    </source>
</evidence>
<dbReference type="Proteomes" id="UP000590442">
    <property type="component" value="Unassembled WGS sequence"/>
</dbReference>
<reference evidence="3 4" key="1">
    <citation type="submission" date="2020-03" db="EMBL/GenBank/DDBJ databases">
        <title>Genomic Encyclopedia of Type Strains, Phase IV (KMG-IV): sequencing the most valuable type-strain genomes for metagenomic binning, comparative biology and taxonomic classification.</title>
        <authorList>
            <person name="Goeker M."/>
        </authorList>
    </citation>
    <scope>NUCLEOTIDE SEQUENCE [LARGE SCALE GENOMIC DNA]</scope>
    <source>
        <strain evidence="3 4">DSM 29762</strain>
    </source>
</reference>
<proteinExistence type="predicted"/>
<evidence type="ECO:0000256" key="1">
    <source>
        <dbReference type="SAM" id="Phobius"/>
    </source>
</evidence>
<dbReference type="AlphaFoldDB" id="A0A846QZ43"/>
<feature type="transmembrane region" description="Helical" evidence="1">
    <location>
        <begin position="337"/>
        <end position="356"/>
    </location>
</feature>
<protein>
    <submittedName>
        <fullName evidence="3">Putative acyltransferase (DUF342 family)</fullName>
    </submittedName>
</protein>
<keyword evidence="3" id="KW-0012">Acyltransferase</keyword>
<gene>
    <name evidence="3" type="ORF">GGR42_000866</name>
</gene>
<organism evidence="3 4">
    <name type="scientific">Saonia flava</name>
    <dbReference type="NCBI Taxonomy" id="523696"/>
    <lineage>
        <taxon>Bacteria</taxon>
        <taxon>Pseudomonadati</taxon>
        <taxon>Bacteroidota</taxon>
        <taxon>Flavobacteriia</taxon>
        <taxon>Flavobacteriales</taxon>
        <taxon>Flavobacteriaceae</taxon>
        <taxon>Saonia</taxon>
    </lineage>
</organism>
<keyword evidence="1" id="KW-1133">Transmembrane helix</keyword>
<accession>A0A846QZ43</accession>
<keyword evidence="4" id="KW-1185">Reference proteome</keyword>
<evidence type="ECO:0000256" key="2">
    <source>
        <dbReference type="SAM" id="SignalP"/>
    </source>
</evidence>
<feature type="transmembrane region" description="Helical" evidence="1">
    <location>
        <begin position="236"/>
        <end position="257"/>
    </location>
</feature>
<dbReference type="RefSeq" id="WP_167961189.1">
    <property type="nucleotide sequence ID" value="NZ_JAATJJ010000001.1"/>
</dbReference>
<sequence length="393" mass="43340">MKRTILFFILLCPMLMLSQFEANEEITVSEEQKDDIYRAAETININAKVRGDAVLAGGTIIINDSIGQDLVVAGGEITVNGHVADDIRAAGGKLIIDSDVGDDVIVAGGEVVITENSVVYGNLINFSGDIDVKGEIKGNIKSYAGDIEVNGKVGQDIKLYAADVKINGTIEGKSEIVAESIYIGDNAKFYDDVEYWSESKEVDFKNSLIASKALFNEDLQRDGEGFFMKGFGIAAIGFWIFYLFSAFLIIVILNYFFKGFFSKSVDYLDNNVWRSLGYGALYLVGLPILIVICVLVVIGIPLGLFLFFFYLFSLLFGHLITALLTSHYLNKSKNKSWDFWTIVFVAIGIAAVIRLLTFIPFIGALVSMVTIIIGYGLLLLFIFKKRKSLKMAV</sequence>
<feature type="signal peptide" evidence="2">
    <location>
        <begin position="1"/>
        <end position="22"/>
    </location>
</feature>
<keyword evidence="2" id="KW-0732">Signal</keyword>
<dbReference type="InterPro" id="IPR007607">
    <property type="entry name" value="BacA/B"/>
</dbReference>
<feature type="transmembrane region" description="Helical" evidence="1">
    <location>
        <begin position="278"/>
        <end position="298"/>
    </location>
</feature>
<dbReference type="GO" id="GO:0016746">
    <property type="term" value="F:acyltransferase activity"/>
    <property type="evidence" value="ECO:0007669"/>
    <property type="project" value="UniProtKB-KW"/>
</dbReference>
<evidence type="ECO:0000313" key="3">
    <source>
        <dbReference type="EMBL" id="NJB70404.1"/>
    </source>
</evidence>
<feature type="transmembrane region" description="Helical" evidence="1">
    <location>
        <begin position="304"/>
        <end position="325"/>
    </location>
</feature>
<dbReference type="Pfam" id="PF04519">
    <property type="entry name" value="Bactofilin"/>
    <property type="match status" value="1"/>
</dbReference>
<feature type="transmembrane region" description="Helical" evidence="1">
    <location>
        <begin position="362"/>
        <end position="383"/>
    </location>
</feature>
<feature type="chain" id="PRO_5032972571" evidence="2">
    <location>
        <begin position="23"/>
        <end position="393"/>
    </location>
</feature>
<keyword evidence="3" id="KW-0808">Transferase</keyword>
<dbReference type="EMBL" id="JAATJJ010000001">
    <property type="protein sequence ID" value="NJB70404.1"/>
    <property type="molecule type" value="Genomic_DNA"/>
</dbReference>
<comment type="caution">
    <text evidence="3">The sequence shown here is derived from an EMBL/GenBank/DDBJ whole genome shotgun (WGS) entry which is preliminary data.</text>
</comment>
<name>A0A846QZ43_9FLAO</name>